<evidence type="ECO:0000313" key="2">
    <source>
        <dbReference type="EMBL" id="NKY52698.1"/>
    </source>
</evidence>
<comment type="caution">
    <text evidence="2">The sequence shown here is derived from an EMBL/GenBank/DDBJ whole genome shotgun (WGS) entry which is preliminary data.</text>
</comment>
<proteinExistence type="predicted"/>
<sequence length="162" mass="17415">MRQVGTVVEVVCWWLLCMLIWQATLTTAARAEWIVAAVLAVPCAVAAHAARRAVRGRWRLPARTPMWALLTVPAVVRDSAAALAVAVRRRRPVGRFTDVDAPATGPESRRAGWEAVATVLLSSTPGSLVVSTDPQAGGLRLHTLPVGDTGLQRAVRDAGRRR</sequence>
<evidence type="ECO:0000256" key="1">
    <source>
        <dbReference type="SAM" id="Phobius"/>
    </source>
</evidence>
<dbReference type="RefSeq" id="WP_067874397.1">
    <property type="nucleotide sequence ID" value="NZ_JAAXOP010000013.1"/>
</dbReference>
<keyword evidence="1" id="KW-0812">Transmembrane</keyword>
<feature type="transmembrane region" description="Helical" evidence="1">
    <location>
        <begin position="31"/>
        <end position="50"/>
    </location>
</feature>
<keyword evidence="1" id="KW-0472">Membrane</keyword>
<name>A0A846Y5Y3_9NOCA</name>
<dbReference type="Proteomes" id="UP000565711">
    <property type="component" value="Unassembled WGS sequence"/>
</dbReference>
<feature type="transmembrane region" description="Helical" evidence="1">
    <location>
        <begin position="7"/>
        <end position="25"/>
    </location>
</feature>
<organism evidence="2 3">
    <name type="scientific">Nocardia vermiculata</name>
    <dbReference type="NCBI Taxonomy" id="257274"/>
    <lineage>
        <taxon>Bacteria</taxon>
        <taxon>Bacillati</taxon>
        <taxon>Actinomycetota</taxon>
        <taxon>Actinomycetes</taxon>
        <taxon>Mycobacteriales</taxon>
        <taxon>Nocardiaceae</taxon>
        <taxon>Nocardia</taxon>
    </lineage>
</organism>
<keyword evidence="3" id="KW-1185">Reference proteome</keyword>
<protein>
    <submittedName>
        <fullName evidence="2">Uncharacterized protein</fullName>
    </submittedName>
</protein>
<gene>
    <name evidence="2" type="ORF">HGA08_21055</name>
</gene>
<evidence type="ECO:0000313" key="3">
    <source>
        <dbReference type="Proteomes" id="UP000565711"/>
    </source>
</evidence>
<dbReference type="EMBL" id="JAAXOP010000013">
    <property type="protein sequence ID" value="NKY52698.1"/>
    <property type="molecule type" value="Genomic_DNA"/>
</dbReference>
<reference evidence="2 3" key="1">
    <citation type="submission" date="2020-04" db="EMBL/GenBank/DDBJ databases">
        <title>MicrobeNet Type strains.</title>
        <authorList>
            <person name="Nicholson A.C."/>
        </authorList>
    </citation>
    <scope>NUCLEOTIDE SEQUENCE [LARGE SCALE GENOMIC DNA]</scope>
    <source>
        <strain evidence="2 3">JCM 12354</strain>
    </source>
</reference>
<accession>A0A846Y5Y3</accession>
<dbReference type="AlphaFoldDB" id="A0A846Y5Y3"/>
<keyword evidence="1" id="KW-1133">Transmembrane helix</keyword>